<evidence type="ECO:0000313" key="5">
    <source>
        <dbReference type="EMBL" id="GBG82339.1"/>
    </source>
</evidence>
<dbReference type="STRING" id="69332.A0A388LJ44"/>
<name>A0A388LJ44_CHABU</name>
<gene>
    <name evidence="5" type="ORF">CBR_g34623</name>
</gene>
<dbReference type="Gene3D" id="2.120.10.30">
    <property type="entry name" value="TolB, C-terminal domain"/>
    <property type="match status" value="1"/>
</dbReference>
<proteinExistence type="inferred from homology"/>
<dbReference type="OMA" id="NEDGHAR"/>
<keyword evidence="3" id="KW-0325">Glycoprotein</keyword>
<keyword evidence="6" id="KW-1185">Reference proteome</keyword>
<dbReference type="InterPro" id="IPR011042">
    <property type="entry name" value="6-blade_b-propeller_TolB-like"/>
</dbReference>
<dbReference type="InterPro" id="IPR018119">
    <property type="entry name" value="Strictosidine_synth_cons-reg"/>
</dbReference>
<dbReference type="PANTHER" id="PTHR10426:SF88">
    <property type="entry name" value="ADIPOCYTE PLASMA MEMBRANE-ASSOCIATED PROTEIN HEMOMUCIN-RELATED"/>
    <property type="match status" value="1"/>
</dbReference>
<evidence type="ECO:0000313" key="6">
    <source>
        <dbReference type="Proteomes" id="UP000265515"/>
    </source>
</evidence>
<dbReference type="Proteomes" id="UP000265515">
    <property type="component" value="Unassembled WGS sequence"/>
</dbReference>
<comment type="similarity">
    <text evidence="1">Belongs to the strictosidine synthase family.</text>
</comment>
<dbReference type="GO" id="GO:0016787">
    <property type="term" value="F:hydrolase activity"/>
    <property type="evidence" value="ECO:0007669"/>
    <property type="project" value="TreeGrafter"/>
</dbReference>
<dbReference type="OrthoDB" id="5307922at2759"/>
<feature type="domain" description="Strictosidine synthase conserved region" evidence="4">
    <location>
        <begin position="70"/>
        <end position="157"/>
    </location>
</feature>
<protein>
    <recommendedName>
        <fullName evidence="4">Strictosidine synthase conserved region domain-containing protein</fullName>
    </recommendedName>
</protein>
<evidence type="ECO:0000256" key="2">
    <source>
        <dbReference type="ARBA" id="ARBA00022553"/>
    </source>
</evidence>
<accession>A0A388LJ44</accession>
<dbReference type="GO" id="GO:0012505">
    <property type="term" value="C:endomembrane system"/>
    <property type="evidence" value="ECO:0007669"/>
    <property type="project" value="TreeGrafter"/>
</dbReference>
<dbReference type="AlphaFoldDB" id="A0A388LJ44"/>
<comment type="caution">
    <text evidence="5">The sequence shown here is derived from an EMBL/GenBank/DDBJ whole genome shotgun (WGS) entry which is preliminary data.</text>
</comment>
<dbReference type="SUPFAM" id="SSF63829">
    <property type="entry name" value="Calcium-dependent phosphotriesterase"/>
    <property type="match status" value="1"/>
</dbReference>
<dbReference type="EMBL" id="BFEA01000404">
    <property type="protein sequence ID" value="GBG82339.1"/>
    <property type="molecule type" value="Genomic_DNA"/>
</dbReference>
<dbReference type="Pfam" id="PF03088">
    <property type="entry name" value="Str_synth"/>
    <property type="match status" value="1"/>
</dbReference>
<evidence type="ECO:0000256" key="3">
    <source>
        <dbReference type="ARBA" id="ARBA00023180"/>
    </source>
</evidence>
<sequence>MLDWITGSRLARTALAKLPSLITLATGKNQGYIMALREDNGVPGVFAVNEDGHARLLVDTVSGKKMKLEDDVDVSSEGVVYFSDASTKYGFDDYVLDILEGRAYGRLLSFDPKTNATNVLLDRLHFANGVTLSSQEDFVLVAETTRYRILRYWLKGPRMGTHDVFANNLPGLVDNIQSNRRGTIWVAISMVGPTTASPLHCEEFGI</sequence>
<evidence type="ECO:0000256" key="1">
    <source>
        <dbReference type="ARBA" id="ARBA00009191"/>
    </source>
</evidence>
<reference evidence="5 6" key="1">
    <citation type="journal article" date="2018" name="Cell">
        <title>The Chara Genome: Secondary Complexity and Implications for Plant Terrestrialization.</title>
        <authorList>
            <person name="Nishiyama T."/>
            <person name="Sakayama H."/>
            <person name="Vries J.D."/>
            <person name="Buschmann H."/>
            <person name="Saint-Marcoux D."/>
            <person name="Ullrich K.K."/>
            <person name="Haas F.B."/>
            <person name="Vanderstraeten L."/>
            <person name="Becker D."/>
            <person name="Lang D."/>
            <person name="Vosolsobe S."/>
            <person name="Rombauts S."/>
            <person name="Wilhelmsson P.K.I."/>
            <person name="Janitza P."/>
            <person name="Kern R."/>
            <person name="Heyl A."/>
            <person name="Rumpler F."/>
            <person name="Villalobos L.I.A.C."/>
            <person name="Clay J.M."/>
            <person name="Skokan R."/>
            <person name="Toyoda A."/>
            <person name="Suzuki Y."/>
            <person name="Kagoshima H."/>
            <person name="Schijlen E."/>
            <person name="Tajeshwar N."/>
            <person name="Catarino B."/>
            <person name="Hetherington A.J."/>
            <person name="Saltykova A."/>
            <person name="Bonnot C."/>
            <person name="Breuninger H."/>
            <person name="Symeonidi A."/>
            <person name="Radhakrishnan G.V."/>
            <person name="Van Nieuwerburgh F."/>
            <person name="Deforce D."/>
            <person name="Chang C."/>
            <person name="Karol K.G."/>
            <person name="Hedrich R."/>
            <person name="Ulvskov P."/>
            <person name="Glockner G."/>
            <person name="Delwiche C.F."/>
            <person name="Petrasek J."/>
            <person name="Van de Peer Y."/>
            <person name="Friml J."/>
            <person name="Beilby M."/>
            <person name="Dolan L."/>
            <person name="Kohara Y."/>
            <person name="Sugano S."/>
            <person name="Fujiyama A."/>
            <person name="Delaux P.-M."/>
            <person name="Quint M."/>
            <person name="TheiBen G."/>
            <person name="Hagemann M."/>
            <person name="Harholt J."/>
            <person name="Dunand C."/>
            <person name="Zachgo S."/>
            <person name="Langdale J."/>
            <person name="Maumus F."/>
            <person name="Straeten D.V.D."/>
            <person name="Gould S.B."/>
            <person name="Rensing S.A."/>
        </authorList>
    </citation>
    <scope>NUCLEOTIDE SEQUENCE [LARGE SCALE GENOMIC DNA]</scope>
    <source>
        <strain evidence="5 6">S276</strain>
    </source>
</reference>
<keyword evidence="2" id="KW-0597">Phosphoprotein</keyword>
<organism evidence="5 6">
    <name type="scientific">Chara braunii</name>
    <name type="common">Braun's stonewort</name>
    <dbReference type="NCBI Taxonomy" id="69332"/>
    <lineage>
        <taxon>Eukaryota</taxon>
        <taxon>Viridiplantae</taxon>
        <taxon>Streptophyta</taxon>
        <taxon>Charophyceae</taxon>
        <taxon>Charales</taxon>
        <taxon>Characeae</taxon>
        <taxon>Chara</taxon>
    </lineage>
</organism>
<dbReference type="Gramene" id="GBG82339">
    <property type="protein sequence ID" value="GBG82339"/>
    <property type="gene ID" value="CBR_g34623"/>
</dbReference>
<evidence type="ECO:0000259" key="4">
    <source>
        <dbReference type="Pfam" id="PF03088"/>
    </source>
</evidence>
<dbReference type="PANTHER" id="PTHR10426">
    <property type="entry name" value="STRICTOSIDINE SYNTHASE-RELATED"/>
    <property type="match status" value="1"/>
</dbReference>